<gene>
    <name evidence="11" type="ORF">EIM92_08535</name>
</gene>
<dbReference type="SUPFAM" id="SSF49265">
    <property type="entry name" value="Fibronectin type III"/>
    <property type="match status" value="2"/>
</dbReference>
<dbReference type="GO" id="GO:0006508">
    <property type="term" value="P:proteolysis"/>
    <property type="evidence" value="ECO:0007669"/>
    <property type="project" value="UniProtKB-KW"/>
</dbReference>
<dbReference type="InterPro" id="IPR013783">
    <property type="entry name" value="Ig-like_fold"/>
</dbReference>
<dbReference type="EMBL" id="CP034248">
    <property type="protein sequence ID" value="AZK46218.1"/>
    <property type="molecule type" value="Genomic_DNA"/>
</dbReference>
<dbReference type="InterPro" id="IPR036116">
    <property type="entry name" value="FN3_sf"/>
</dbReference>
<feature type="active site" description="Charge relay system" evidence="6 7">
    <location>
        <position position="348"/>
    </location>
</feature>
<dbReference type="InterPro" id="IPR003961">
    <property type="entry name" value="FN3_dom"/>
</dbReference>
<feature type="domain" description="Fibronectin type-III" evidence="10">
    <location>
        <begin position="499"/>
        <end position="585"/>
    </location>
</feature>
<keyword evidence="4 7" id="KW-0378">Hydrolase</keyword>
<dbReference type="CDD" id="cd07477">
    <property type="entry name" value="Peptidases_S8_Subtilisin_subset"/>
    <property type="match status" value="1"/>
</dbReference>
<evidence type="ECO:0000313" key="11">
    <source>
        <dbReference type="EMBL" id="AZK46218.1"/>
    </source>
</evidence>
<evidence type="ECO:0000256" key="7">
    <source>
        <dbReference type="PROSITE-ProRule" id="PRU01240"/>
    </source>
</evidence>
<dbReference type="PROSITE" id="PS00136">
    <property type="entry name" value="SUBTILASE_ASP"/>
    <property type="match status" value="1"/>
</dbReference>
<dbReference type="Proteomes" id="UP000273145">
    <property type="component" value="Chromosome"/>
</dbReference>
<keyword evidence="2 7" id="KW-0645">Protease</keyword>
<accession>A0A3Q8SAI0</accession>
<dbReference type="Gene3D" id="2.60.40.10">
    <property type="entry name" value="Immunoglobulins"/>
    <property type="match status" value="3"/>
</dbReference>
<dbReference type="InterPro" id="IPR036852">
    <property type="entry name" value="Peptidase_S8/S53_dom_sf"/>
</dbReference>
<dbReference type="InterPro" id="IPR023827">
    <property type="entry name" value="Peptidase_S8_Asp-AS"/>
</dbReference>
<keyword evidence="5 7" id="KW-0720">Serine protease</keyword>
<dbReference type="GO" id="GO:0004252">
    <property type="term" value="F:serine-type endopeptidase activity"/>
    <property type="evidence" value="ECO:0007669"/>
    <property type="project" value="UniProtKB-UniRule"/>
</dbReference>
<dbReference type="PROSITE" id="PS00137">
    <property type="entry name" value="SUBTILASE_HIS"/>
    <property type="match status" value="1"/>
</dbReference>
<dbReference type="InterPro" id="IPR034202">
    <property type="entry name" value="Subtilisin_Carlsberg-like"/>
</dbReference>
<dbReference type="OrthoDB" id="9798386at2"/>
<dbReference type="PRINTS" id="PR00723">
    <property type="entry name" value="SUBTILISIN"/>
</dbReference>
<keyword evidence="12" id="KW-1185">Reference proteome</keyword>
<evidence type="ECO:0000256" key="1">
    <source>
        <dbReference type="ARBA" id="ARBA00011073"/>
    </source>
</evidence>
<dbReference type="InterPro" id="IPR023828">
    <property type="entry name" value="Peptidase_S8_Ser-AS"/>
</dbReference>
<reference evidence="11 12" key="1">
    <citation type="submission" date="2018-11" db="EMBL/GenBank/DDBJ databases">
        <title>Genome sequencing of Paenibacillus lentus DSM25539(T).</title>
        <authorList>
            <person name="Kook J.-K."/>
            <person name="Park S.-N."/>
            <person name="Lim Y.K."/>
        </authorList>
    </citation>
    <scope>NUCLEOTIDE SEQUENCE [LARGE SCALE GENOMIC DNA]</scope>
    <source>
        <strain evidence="11 12">DSM 25539</strain>
    </source>
</reference>
<dbReference type="PANTHER" id="PTHR43806">
    <property type="entry name" value="PEPTIDASE S8"/>
    <property type="match status" value="1"/>
</dbReference>
<evidence type="ECO:0000256" key="9">
    <source>
        <dbReference type="SAM" id="MobiDB-lite"/>
    </source>
</evidence>
<evidence type="ECO:0000256" key="2">
    <source>
        <dbReference type="ARBA" id="ARBA00022670"/>
    </source>
</evidence>
<dbReference type="PANTHER" id="PTHR43806:SF11">
    <property type="entry name" value="CEREVISIN-RELATED"/>
    <property type="match status" value="1"/>
</dbReference>
<dbReference type="CDD" id="cd00063">
    <property type="entry name" value="FN3"/>
    <property type="match status" value="3"/>
</dbReference>
<organism evidence="11 12">
    <name type="scientific">Paenibacillus lentus</name>
    <dbReference type="NCBI Taxonomy" id="1338368"/>
    <lineage>
        <taxon>Bacteria</taxon>
        <taxon>Bacillati</taxon>
        <taxon>Bacillota</taxon>
        <taxon>Bacilli</taxon>
        <taxon>Bacillales</taxon>
        <taxon>Paenibacillaceae</taxon>
        <taxon>Paenibacillus</taxon>
    </lineage>
</organism>
<dbReference type="AlphaFoldDB" id="A0A3Q8SAI0"/>
<comment type="similarity">
    <text evidence="1 7 8">Belongs to the peptidase S8 family.</text>
</comment>
<dbReference type="SMART" id="SM00060">
    <property type="entry name" value="FN3"/>
    <property type="match status" value="3"/>
</dbReference>
<dbReference type="PROSITE" id="PS51892">
    <property type="entry name" value="SUBTILASE"/>
    <property type="match status" value="1"/>
</dbReference>
<dbReference type="InterPro" id="IPR015500">
    <property type="entry name" value="Peptidase_S8_subtilisin-rel"/>
</dbReference>
<feature type="active site" description="Charge relay system" evidence="6 7">
    <location>
        <position position="180"/>
    </location>
</feature>
<evidence type="ECO:0000259" key="10">
    <source>
        <dbReference type="PROSITE" id="PS50853"/>
    </source>
</evidence>
<dbReference type="Gene3D" id="3.30.70.80">
    <property type="entry name" value="Peptidase S8 propeptide/proteinase inhibitor I9"/>
    <property type="match status" value="1"/>
</dbReference>
<dbReference type="GO" id="GO:0046872">
    <property type="term" value="F:metal ion binding"/>
    <property type="evidence" value="ECO:0007669"/>
    <property type="project" value="UniProtKB-KW"/>
</dbReference>
<feature type="region of interest" description="Disordered" evidence="9">
    <location>
        <begin position="584"/>
        <end position="603"/>
    </location>
</feature>
<feature type="active site" description="Charge relay system" evidence="6 7">
    <location>
        <position position="150"/>
    </location>
</feature>
<evidence type="ECO:0000313" key="12">
    <source>
        <dbReference type="Proteomes" id="UP000273145"/>
    </source>
</evidence>
<dbReference type="Pfam" id="PF00041">
    <property type="entry name" value="fn3"/>
    <property type="match status" value="3"/>
</dbReference>
<feature type="compositionally biased region" description="Polar residues" evidence="9">
    <location>
        <begin position="721"/>
        <end position="735"/>
    </location>
</feature>
<evidence type="ECO:0000256" key="4">
    <source>
        <dbReference type="ARBA" id="ARBA00022801"/>
    </source>
</evidence>
<dbReference type="InterPro" id="IPR050131">
    <property type="entry name" value="Peptidase_S8_subtilisin-like"/>
</dbReference>
<evidence type="ECO:0000256" key="5">
    <source>
        <dbReference type="ARBA" id="ARBA00022825"/>
    </source>
</evidence>
<dbReference type="Gene3D" id="3.40.50.200">
    <property type="entry name" value="Peptidase S8/S53 domain"/>
    <property type="match status" value="1"/>
</dbReference>
<protein>
    <recommendedName>
        <fullName evidence="10">Fibronectin type-III domain-containing protein</fullName>
    </recommendedName>
</protein>
<dbReference type="PROSITE" id="PS00138">
    <property type="entry name" value="SUBTILASE_SER"/>
    <property type="match status" value="1"/>
</dbReference>
<dbReference type="InterPro" id="IPR022398">
    <property type="entry name" value="Peptidase_S8_His-AS"/>
</dbReference>
<evidence type="ECO:0000256" key="8">
    <source>
        <dbReference type="RuleBase" id="RU003355"/>
    </source>
</evidence>
<dbReference type="InterPro" id="IPR037045">
    <property type="entry name" value="S8pro/Inhibitor_I9_sf"/>
</dbReference>
<evidence type="ECO:0000256" key="6">
    <source>
        <dbReference type="PIRSR" id="PIRSR615500-1"/>
    </source>
</evidence>
<feature type="domain" description="Fibronectin type-III" evidence="10">
    <location>
        <begin position="408"/>
        <end position="497"/>
    </location>
</feature>
<dbReference type="InterPro" id="IPR000209">
    <property type="entry name" value="Peptidase_S8/S53_dom"/>
</dbReference>
<feature type="domain" description="Fibronectin type-III" evidence="10">
    <location>
        <begin position="605"/>
        <end position="691"/>
    </location>
</feature>
<sequence length="857" mass="91223">MKRRVMYSMSRLTRKIITSVLTLSLLLHAGALGLASASPLLPEVEQEVIVVYKNDDGKETVYSESVDIHHEFDIIPAVAATVTSTDLYSLVSDPNIERVERNIKFRITGGDFKTTSVPSEQSQWNFQAVQPTIMWDTGHTGSGIKVAVIDSGIAPHPELTIAGGISTVDYTSDYTDDNGHGTHVAGIIAAKSNNSGMVGIAPNVDLYAVKSMDQTGEGSLQDVLEGLEWSIQNNMDIINLSLGTDTHSQLLKDMVDRAYAQGIVIVGSAGNSQTTEDNNGNIIHVPLSTYTINYPAKYDSVIAVAAVDAHQARGDFSSVGNEVEIAAPGVDVVSSYLNNGYAISSGTSQAAPHISGMIALLKQQDPGLTNVQLREEIRKYAIDLGQPGRDIEFGYGSATFNRSLDQTAPENITNLHVTGKTDSTISLAWTNPINSDFASNNIYANHVQIGSTAGQSFTLTQLQPNTSYEISIKSTDWSGNEAAGQTITVATLDTPDTTAPAEVSDLAVSATASTYVQLSWTNPLDPDFSKVYLYRDGDKVDATTGTTYKFDGLTPDTSYHFVVKTVDLTGNISSGLGITASTQAADSENPAEPGGNEFPVVDTTPPAEVTQLALERATSSSLQVRWTLPTDPDFAKVKLYINNNFIADTTAASYNFTGLLADKTYQITVKTVDNHGNISSGATLTARTLAAPVVNVPSTPPASGGGSGGSSGPSGGVIQVPVNQTPAPTGNTAQVGEQGEAEQGTSNLAQEAKDSLDQARTSQSVRDFVQAKIAIQGLSDAELRQEFEQQLERLKEELRIQDLPAKKELRSTLPVRISLQVAMKSANYKYIDPASLKPGANIFVLNSKGESLEDAVG</sequence>
<dbReference type="SUPFAM" id="SSF54897">
    <property type="entry name" value="Protease propeptides/inhibitors"/>
    <property type="match status" value="1"/>
</dbReference>
<keyword evidence="3" id="KW-0479">Metal-binding</keyword>
<dbReference type="Pfam" id="PF00082">
    <property type="entry name" value="Peptidase_S8"/>
    <property type="match status" value="1"/>
</dbReference>
<dbReference type="PROSITE" id="PS50853">
    <property type="entry name" value="FN3"/>
    <property type="match status" value="3"/>
</dbReference>
<name>A0A3Q8SAI0_9BACL</name>
<dbReference type="SUPFAM" id="SSF52743">
    <property type="entry name" value="Subtilisin-like"/>
    <property type="match status" value="1"/>
</dbReference>
<dbReference type="KEGG" id="plen:EIM92_08535"/>
<evidence type="ECO:0000256" key="3">
    <source>
        <dbReference type="ARBA" id="ARBA00022723"/>
    </source>
</evidence>
<proteinExistence type="inferred from homology"/>
<feature type="region of interest" description="Disordered" evidence="9">
    <location>
        <begin position="695"/>
        <end position="744"/>
    </location>
</feature>
<feature type="compositionally biased region" description="Gly residues" evidence="9">
    <location>
        <begin position="703"/>
        <end position="715"/>
    </location>
</feature>